<organism evidence="1 2">
    <name type="scientific">Desulfofustis limnaeus</name>
    <dbReference type="NCBI Taxonomy" id="2740163"/>
    <lineage>
        <taxon>Bacteria</taxon>
        <taxon>Pseudomonadati</taxon>
        <taxon>Thermodesulfobacteriota</taxon>
        <taxon>Desulfobulbia</taxon>
        <taxon>Desulfobulbales</taxon>
        <taxon>Desulfocapsaceae</taxon>
        <taxon>Desulfofustis</taxon>
    </lineage>
</organism>
<evidence type="ECO:0008006" key="3">
    <source>
        <dbReference type="Google" id="ProtNLM"/>
    </source>
</evidence>
<reference evidence="1 2" key="1">
    <citation type="submission" date="2022-01" db="EMBL/GenBank/DDBJ databases">
        <title>Desulfofustis limnae sp. nov., a novel mesophilic sulfate-reducing bacterium isolated from marsh soil.</title>
        <authorList>
            <person name="Watanabe M."/>
            <person name="Takahashi A."/>
            <person name="Kojima H."/>
            <person name="Fukui M."/>
        </authorList>
    </citation>
    <scope>NUCLEOTIDE SEQUENCE [LARGE SCALE GENOMIC DNA]</scope>
    <source>
        <strain evidence="1 2">PPLL</strain>
    </source>
</reference>
<sequence length="101" mass="11206">MSHFIVTRGIIGSGSRIFGTDFSRFSKLEVQALVTANLERAVDKARMRQITGGHAADMTKLLQTLVAKGTLTQEGQGRWTRYRLPVIDHSLLSFCPETLTV</sequence>
<dbReference type="Proteomes" id="UP000830055">
    <property type="component" value="Chromosome"/>
</dbReference>
<dbReference type="RefSeq" id="WP_284153346.1">
    <property type="nucleotide sequence ID" value="NZ_AP025516.1"/>
</dbReference>
<name>A0ABM7W5N5_9BACT</name>
<dbReference type="Gene3D" id="1.10.10.10">
    <property type="entry name" value="Winged helix-like DNA-binding domain superfamily/Winged helix DNA-binding domain"/>
    <property type="match status" value="1"/>
</dbReference>
<evidence type="ECO:0000313" key="2">
    <source>
        <dbReference type="Proteomes" id="UP000830055"/>
    </source>
</evidence>
<dbReference type="InterPro" id="IPR036388">
    <property type="entry name" value="WH-like_DNA-bd_sf"/>
</dbReference>
<proteinExistence type="predicted"/>
<dbReference type="EMBL" id="AP025516">
    <property type="protein sequence ID" value="BDD86254.1"/>
    <property type="molecule type" value="Genomic_DNA"/>
</dbReference>
<keyword evidence="2" id="KW-1185">Reference proteome</keyword>
<protein>
    <recommendedName>
        <fullName evidence="3">Transcriptional regulator</fullName>
    </recommendedName>
</protein>
<evidence type="ECO:0000313" key="1">
    <source>
        <dbReference type="EMBL" id="BDD86254.1"/>
    </source>
</evidence>
<gene>
    <name evidence="1" type="ORF">DPPLL_06190</name>
</gene>
<accession>A0ABM7W5N5</accession>